<feature type="signal peptide" evidence="1">
    <location>
        <begin position="1"/>
        <end position="22"/>
    </location>
</feature>
<accession>A0ABQ6BUY0</accession>
<dbReference type="SUPFAM" id="SSF56935">
    <property type="entry name" value="Porins"/>
    <property type="match status" value="1"/>
</dbReference>
<keyword evidence="3" id="KW-1185">Reference proteome</keyword>
<gene>
    <name evidence="2" type="ORF">GCM10007860_24120</name>
</gene>
<dbReference type="EMBL" id="BSOZ01000040">
    <property type="protein sequence ID" value="GLS05262.1"/>
    <property type="molecule type" value="Genomic_DNA"/>
</dbReference>
<evidence type="ECO:0008006" key="4">
    <source>
        <dbReference type="Google" id="ProtNLM"/>
    </source>
</evidence>
<protein>
    <recommendedName>
        <fullName evidence="4">Outer membrane protein domain-containing protein</fullName>
    </recommendedName>
</protein>
<organism evidence="2 3">
    <name type="scientific">Chitiniphilus shinanonensis</name>
    <dbReference type="NCBI Taxonomy" id="553088"/>
    <lineage>
        <taxon>Bacteria</taxon>
        <taxon>Pseudomonadati</taxon>
        <taxon>Pseudomonadota</taxon>
        <taxon>Betaproteobacteria</taxon>
        <taxon>Neisseriales</taxon>
        <taxon>Chitinibacteraceae</taxon>
        <taxon>Chitiniphilus</taxon>
    </lineage>
</organism>
<keyword evidence="1" id="KW-0732">Signal</keyword>
<evidence type="ECO:0000313" key="3">
    <source>
        <dbReference type="Proteomes" id="UP001156836"/>
    </source>
</evidence>
<proteinExistence type="predicted"/>
<dbReference type="Gene3D" id="2.40.160.170">
    <property type="match status" value="1"/>
</dbReference>
<evidence type="ECO:0000256" key="1">
    <source>
        <dbReference type="SAM" id="SignalP"/>
    </source>
</evidence>
<reference evidence="3" key="1">
    <citation type="journal article" date="2019" name="Int. J. Syst. Evol. Microbiol.">
        <title>The Global Catalogue of Microorganisms (GCM) 10K type strain sequencing project: providing services to taxonomists for standard genome sequencing and annotation.</title>
        <authorList>
            <consortium name="The Broad Institute Genomics Platform"/>
            <consortium name="The Broad Institute Genome Sequencing Center for Infectious Disease"/>
            <person name="Wu L."/>
            <person name="Ma J."/>
        </authorList>
    </citation>
    <scope>NUCLEOTIDE SEQUENCE [LARGE SCALE GENOMIC DNA]</scope>
    <source>
        <strain evidence="3">NBRC 104970</strain>
    </source>
</reference>
<dbReference type="Proteomes" id="UP001156836">
    <property type="component" value="Unassembled WGS sequence"/>
</dbReference>
<sequence>MRHSPSAAFALVLIAASASAPAQDTAIGIDLSTLGVGGELTHRLTDQFNLRLNLNGLQLNRSDTLDNVDYDADIRLFTAGVIGDWIIPDTRFRLSAGVFYNGNKADLTSKANDGTYRINGVTYDADDIGNLTGRVDFNRFSPYLGIGWGNPVAGDDALTFTFDLGVLYQGAAKLRLDANCDPDLPAAACQALQSDIEAERARAEDDIKDYRFWPVIKVGLNYRF</sequence>
<dbReference type="RefSeq" id="WP_018747210.1">
    <property type="nucleotide sequence ID" value="NZ_BSOZ01000040.1"/>
</dbReference>
<name>A0ABQ6BUY0_9NEIS</name>
<comment type="caution">
    <text evidence="2">The sequence shown here is derived from an EMBL/GenBank/DDBJ whole genome shotgun (WGS) entry which is preliminary data.</text>
</comment>
<feature type="chain" id="PRO_5045633036" description="Outer membrane protein domain-containing protein" evidence="1">
    <location>
        <begin position="23"/>
        <end position="224"/>
    </location>
</feature>
<evidence type="ECO:0000313" key="2">
    <source>
        <dbReference type="EMBL" id="GLS05262.1"/>
    </source>
</evidence>